<evidence type="ECO:0000313" key="1">
    <source>
        <dbReference type="EMBL" id="MBE2889713.1"/>
    </source>
</evidence>
<dbReference type="Proteomes" id="UP000618926">
    <property type="component" value="Unassembled WGS sequence"/>
</dbReference>
<dbReference type="RefSeq" id="WP_192906031.1">
    <property type="nucleotide sequence ID" value="NZ_JADBFD010000039.1"/>
</dbReference>
<organism evidence="1 2">
    <name type="scientific">Geobacter anodireducens</name>
    <dbReference type="NCBI Taxonomy" id="1340425"/>
    <lineage>
        <taxon>Bacteria</taxon>
        <taxon>Pseudomonadati</taxon>
        <taxon>Thermodesulfobacteriota</taxon>
        <taxon>Desulfuromonadia</taxon>
        <taxon>Geobacterales</taxon>
        <taxon>Geobacteraceae</taxon>
        <taxon>Geobacter</taxon>
    </lineage>
</organism>
<name>A0ABR9NZP5_9BACT</name>
<gene>
    <name evidence="1" type="ORF">IIE05_17275</name>
</gene>
<keyword evidence="2" id="KW-1185">Reference proteome</keyword>
<accession>A0ABR9NZP5</accession>
<evidence type="ECO:0000313" key="2">
    <source>
        <dbReference type="Proteomes" id="UP000618926"/>
    </source>
</evidence>
<sequence length="552" mass="59481">MSRIIPLIVGAVLFCFSAVSYALPDHLPLSKDLTVRLSALSAQGELQTVAEVVARTDALGKIAFDFPTVPSSATTPFLHIRIMDGENVLRQAIVPSPQPGGTVDAGVSEVTDLQARALLKATALSGRLTPVHMLVAHTLLRTPTISTTDAEAIGSAIVAGADALFAVLATDGLSSDQHAAFLGSLRNGLADAAGIYRKSVDDSIVFDQNVEAYRRGEAYAVLLQSLIDAGIDAGINLETVSTAFAAAGAATEATLESNPAVGAVARAGMRLGYVTGMLSLSNYRSIRELVAGFRHAGFSPPRFSRLHSVFDLVWQDTTTSLKAADRDLLASSSENDLQGLRIQEFNAAARQDLQGLKLAFESYDLRTIPESVELMLEITSRMAGQGGVMAGMTPEHLMEILGRSTSASPELPPVPVDVPTLTPYELAAWAYIHTEPGFAYTPIAGLIDQLESKPTATPQFDRLAEPYKSLALLTYDLILISRLYWQEQQDAQTALEANQTDPPRWHPLATVRQISENNRQRLALARRHISGVSPEAKDALIYLVHENRFVRF</sequence>
<dbReference type="EMBL" id="JADBFD010000039">
    <property type="protein sequence ID" value="MBE2889713.1"/>
    <property type="molecule type" value="Genomic_DNA"/>
</dbReference>
<comment type="caution">
    <text evidence="1">The sequence shown here is derived from an EMBL/GenBank/DDBJ whole genome shotgun (WGS) entry which is preliminary data.</text>
</comment>
<proteinExistence type="predicted"/>
<reference evidence="1 2" key="1">
    <citation type="submission" date="2020-10" db="EMBL/GenBank/DDBJ databases">
        <title>Investigation of anaerobic biodegradation of phenanthrene by a sulfate-dependent Geobacter anodireducens strain PheS2.</title>
        <authorList>
            <person name="Zhang Z."/>
        </authorList>
    </citation>
    <scope>NUCLEOTIDE SEQUENCE [LARGE SCALE GENOMIC DNA]</scope>
    <source>
        <strain evidence="1 2">PheS2</strain>
    </source>
</reference>
<protein>
    <submittedName>
        <fullName evidence="1">Uncharacterized protein</fullName>
    </submittedName>
</protein>